<evidence type="ECO:0000313" key="12">
    <source>
        <dbReference type="EMBL" id="SUZ76922.1"/>
    </source>
</evidence>
<dbReference type="AlphaFoldDB" id="A0A381QC58"/>
<dbReference type="HAMAP" id="MF_00255">
    <property type="entry name" value="Gly_tRNA_synth_beta"/>
    <property type="match status" value="1"/>
</dbReference>
<evidence type="ECO:0000256" key="2">
    <source>
        <dbReference type="ARBA" id="ARBA00008226"/>
    </source>
</evidence>
<evidence type="ECO:0000256" key="8">
    <source>
        <dbReference type="ARBA" id="ARBA00022917"/>
    </source>
</evidence>
<comment type="subcellular location">
    <subcellularLocation>
        <location evidence="1">Cytoplasm</location>
    </subcellularLocation>
</comment>
<dbReference type="InterPro" id="IPR006194">
    <property type="entry name" value="Gly-tRNA-synth_heterodimer"/>
</dbReference>
<dbReference type="NCBIfam" id="TIGR00211">
    <property type="entry name" value="glyS"/>
    <property type="match status" value="1"/>
</dbReference>
<dbReference type="GO" id="GO:0006426">
    <property type="term" value="P:glycyl-tRNA aminoacylation"/>
    <property type="evidence" value="ECO:0007669"/>
    <property type="project" value="InterPro"/>
</dbReference>
<proteinExistence type="inferred from homology"/>
<evidence type="ECO:0000256" key="1">
    <source>
        <dbReference type="ARBA" id="ARBA00004496"/>
    </source>
</evidence>
<comment type="similarity">
    <text evidence="2">Belongs to the class-II aminoacyl-tRNA synthetase family.</text>
</comment>
<keyword evidence="4" id="KW-0963">Cytoplasm</keyword>
<keyword evidence="9" id="KW-0030">Aminoacyl-tRNA synthetase</keyword>
<sequence>MSPSNFLVEIGTEELPPKALAGLSESLEHGIVERLNREQLNFSASQRYATPRRLAVLIRELQAQQPDRDIERLGPTISAAFDQQGKPTKAAQGFARSCGVAVSELDRSSKGGVEKLAFLSKEPGRPTPDLLPRLVQDAIAQLPIPKRMRWGASREEFVRPVHWAVMLFGQEIIPAVLLGVEVDRFSYGHRFSANKKIIINSAKDYEELLEEKGGVIPDFKKRKDLIRQLVEDEGSRAGATAVIDEALLDEVTSLVEYPVALTGQFEEEFLEVPPEALILTMKSHQKCFYLVDKKDKLLPKFITISNLVSKDPSQVVEGYERVIRPRLADARFFYESDKKQSLESRAKRLRKIVFQEELGTVYDKSQRVAALASTIAEWISADMKICARAASLSKCDLLTLMVGEFAELQGLMGYYYALHDGEPKELAQALNEQYMPRFSGDDLPSSKTGIALALADKLDSLVGIFGIGQPPTGSKDPFALRRSAIGVLRIIVERELDLDLLDCITQAVYGFRGIKLAEDTTGEVFEFLLERFKAWSIDEGVTAEEFQSVIAIKPKRPRDFHMRVLAVHNFNQLPESASLAAANKRVSNLIAKQDFSVQGLSVKKELLREPAEQALYKALEDKMLEVTPMFEKGAYKEGLQSLACLKKSVDTFFEEVLVMCEDTALRDNRLALLQELRHLFLQTADISHLHSS</sequence>
<organism evidence="12">
    <name type="scientific">marine metagenome</name>
    <dbReference type="NCBI Taxonomy" id="408172"/>
    <lineage>
        <taxon>unclassified sequences</taxon>
        <taxon>metagenomes</taxon>
        <taxon>ecological metagenomes</taxon>
    </lineage>
</organism>
<evidence type="ECO:0000256" key="5">
    <source>
        <dbReference type="ARBA" id="ARBA00022598"/>
    </source>
</evidence>
<dbReference type="PANTHER" id="PTHR30075:SF2">
    <property type="entry name" value="GLYCINE--TRNA LIGASE, CHLOROPLASTIC_MITOCHONDRIAL 2"/>
    <property type="match status" value="1"/>
</dbReference>
<dbReference type="PANTHER" id="PTHR30075">
    <property type="entry name" value="GLYCYL-TRNA SYNTHETASE"/>
    <property type="match status" value="1"/>
</dbReference>
<evidence type="ECO:0000256" key="10">
    <source>
        <dbReference type="ARBA" id="ARBA00047937"/>
    </source>
</evidence>
<evidence type="ECO:0000256" key="6">
    <source>
        <dbReference type="ARBA" id="ARBA00022741"/>
    </source>
</evidence>
<keyword evidence="5" id="KW-0436">Ligase</keyword>
<dbReference type="EMBL" id="UINC01001296">
    <property type="protein sequence ID" value="SUZ76922.1"/>
    <property type="molecule type" value="Genomic_DNA"/>
</dbReference>
<keyword evidence="7" id="KW-0067">ATP-binding</keyword>
<evidence type="ECO:0000256" key="4">
    <source>
        <dbReference type="ARBA" id="ARBA00022490"/>
    </source>
</evidence>
<dbReference type="InterPro" id="IPR008909">
    <property type="entry name" value="DALR_anticod-bd"/>
</dbReference>
<evidence type="ECO:0000259" key="11">
    <source>
        <dbReference type="Pfam" id="PF05746"/>
    </source>
</evidence>
<dbReference type="PRINTS" id="PR01045">
    <property type="entry name" value="TRNASYNTHGB"/>
</dbReference>
<feature type="domain" description="DALR anticodon binding" evidence="11">
    <location>
        <begin position="581"/>
        <end position="680"/>
    </location>
</feature>
<reference evidence="12" key="1">
    <citation type="submission" date="2018-05" db="EMBL/GenBank/DDBJ databases">
        <authorList>
            <person name="Lanie J.A."/>
            <person name="Ng W.-L."/>
            <person name="Kazmierczak K.M."/>
            <person name="Andrzejewski T.M."/>
            <person name="Davidsen T.M."/>
            <person name="Wayne K.J."/>
            <person name="Tettelin H."/>
            <person name="Glass J.I."/>
            <person name="Rusch D."/>
            <person name="Podicherti R."/>
            <person name="Tsui H.-C.T."/>
            <person name="Winkler M.E."/>
        </authorList>
    </citation>
    <scope>NUCLEOTIDE SEQUENCE</scope>
</reference>
<dbReference type="SUPFAM" id="SSF109604">
    <property type="entry name" value="HD-domain/PDEase-like"/>
    <property type="match status" value="1"/>
</dbReference>
<dbReference type="GO" id="GO:0004820">
    <property type="term" value="F:glycine-tRNA ligase activity"/>
    <property type="evidence" value="ECO:0007669"/>
    <property type="project" value="UniProtKB-EC"/>
</dbReference>
<comment type="catalytic activity">
    <reaction evidence="10">
        <text>tRNA(Gly) + glycine + ATP = glycyl-tRNA(Gly) + AMP + diphosphate</text>
        <dbReference type="Rhea" id="RHEA:16013"/>
        <dbReference type="Rhea" id="RHEA-COMP:9664"/>
        <dbReference type="Rhea" id="RHEA-COMP:9683"/>
        <dbReference type="ChEBI" id="CHEBI:30616"/>
        <dbReference type="ChEBI" id="CHEBI:33019"/>
        <dbReference type="ChEBI" id="CHEBI:57305"/>
        <dbReference type="ChEBI" id="CHEBI:78442"/>
        <dbReference type="ChEBI" id="CHEBI:78522"/>
        <dbReference type="ChEBI" id="CHEBI:456215"/>
        <dbReference type="EC" id="6.1.1.14"/>
    </reaction>
</comment>
<protein>
    <recommendedName>
        <fullName evidence="3">glycine--tRNA ligase</fullName>
        <ecNumber evidence="3">6.1.1.14</ecNumber>
    </recommendedName>
</protein>
<gene>
    <name evidence="12" type="ORF">METZ01_LOCUS29776</name>
</gene>
<dbReference type="GO" id="GO:0004814">
    <property type="term" value="F:arginine-tRNA ligase activity"/>
    <property type="evidence" value="ECO:0007669"/>
    <property type="project" value="InterPro"/>
</dbReference>
<dbReference type="InterPro" id="IPR015944">
    <property type="entry name" value="Gly-tRNA-synth_bsu"/>
</dbReference>
<dbReference type="Pfam" id="PF05746">
    <property type="entry name" value="DALR_1"/>
    <property type="match status" value="1"/>
</dbReference>
<evidence type="ECO:0000256" key="7">
    <source>
        <dbReference type="ARBA" id="ARBA00022840"/>
    </source>
</evidence>
<accession>A0A381QC58</accession>
<evidence type="ECO:0000256" key="9">
    <source>
        <dbReference type="ARBA" id="ARBA00023146"/>
    </source>
</evidence>
<name>A0A381QC58_9ZZZZ</name>
<dbReference type="Pfam" id="PF02092">
    <property type="entry name" value="tRNA_synt_2f"/>
    <property type="match status" value="1"/>
</dbReference>
<dbReference type="GO" id="GO:0005829">
    <property type="term" value="C:cytosol"/>
    <property type="evidence" value="ECO:0007669"/>
    <property type="project" value="TreeGrafter"/>
</dbReference>
<dbReference type="GO" id="GO:0006420">
    <property type="term" value="P:arginyl-tRNA aminoacylation"/>
    <property type="evidence" value="ECO:0007669"/>
    <property type="project" value="InterPro"/>
</dbReference>
<evidence type="ECO:0000256" key="3">
    <source>
        <dbReference type="ARBA" id="ARBA00012829"/>
    </source>
</evidence>
<keyword evidence="6" id="KW-0547">Nucleotide-binding</keyword>
<dbReference type="EC" id="6.1.1.14" evidence="3"/>
<keyword evidence="8" id="KW-0648">Protein biosynthesis</keyword>
<dbReference type="GO" id="GO:0005524">
    <property type="term" value="F:ATP binding"/>
    <property type="evidence" value="ECO:0007669"/>
    <property type="project" value="UniProtKB-KW"/>
</dbReference>
<dbReference type="PROSITE" id="PS50861">
    <property type="entry name" value="AA_TRNA_LIGASE_II_GLYAB"/>
    <property type="match status" value="1"/>
</dbReference>